<feature type="transmembrane region" description="Helical" evidence="3">
    <location>
        <begin position="331"/>
        <end position="349"/>
    </location>
</feature>
<feature type="transmembrane region" description="Helical" evidence="3">
    <location>
        <begin position="164"/>
        <end position="185"/>
    </location>
</feature>
<keyword evidence="5" id="KW-1185">Reference proteome</keyword>
<keyword evidence="3" id="KW-1133">Transmembrane helix</keyword>
<dbReference type="Pfam" id="PF07690">
    <property type="entry name" value="MFS_1"/>
    <property type="match status" value="1"/>
</dbReference>
<keyword evidence="3" id="KW-0812">Transmembrane</keyword>
<reference evidence="4" key="1">
    <citation type="submission" date="2023-03" db="EMBL/GenBank/DDBJ databases">
        <title>Massive genome expansion in bonnet fungi (Mycena s.s.) driven by repeated elements and novel gene families across ecological guilds.</title>
        <authorList>
            <consortium name="Lawrence Berkeley National Laboratory"/>
            <person name="Harder C.B."/>
            <person name="Miyauchi S."/>
            <person name="Viragh M."/>
            <person name="Kuo A."/>
            <person name="Thoen E."/>
            <person name="Andreopoulos B."/>
            <person name="Lu D."/>
            <person name="Skrede I."/>
            <person name="Drula E."/>
            <person name="Henrissat B."/>
            <person name="Morin E."/>
            <person name="Kohler A."/>
            <person name="Barry K."/>
            <person name="LaButti K."/>
            <person name="Morin E."/>
            <person name="Salamov A."/>
            <person name="Lipzen A."/>
            <person name="Mereny Z."/>
            <person name="Hegedus B."/>
            <person name="Baldrian P."/>
            <person name="Stursova M."/>
            <person name="Weitz H."/>
            <person name="Taylor A."/>
            <person name="Grigoriev I.V."/>
            <person name="Nagy L.G."/>
            <person name="Martin F."/>
            <person name="Kauserud H."/>
        </authorList>
    </citation>
    <scope>NUCLEOTIDE SEQUENCE</scope>
    <source>
        <strain evidence="4">9284</strain>
    </source>
</reference>
<keyword evidence="3" id="KW-0472">Membrane</keyword>
<feature type="transmembrane region" description="Helical" evidence="3">
    <location>
        <begin position="266"/>
        <end position="288"/>
    </location>
</feature>
<name>A0AAD7FX07_9AGAR</name>
<dbReference type="InterPro" id="IPR036259">
    <property type="entry name" value="MFS_trans_sf"/>
</dbReference>
<comment type="caution">
    <text evidence="4">The sequence shown here is derived from an EMBL/GenBank/DDBJ whole genome shotgun (WGS) entry which is preliminary data.</text>
</comment>
<organism evidence="4 5">
    <name type="scientific">Roridomyces roridus</name>
    <dbReference type="NCBI Taxonomy" id="1738132"/>
    <lineage>
        <taxon>Eukaryota</taxon>
        <taxon>Fungi</taxon>
        <taxon>Dikarya</taxon>
        <taxon>Basidiomycota</taxon>
        <taxon>Agaricomycotina</taxon>
        <taxon>Agaricomycetes</taxon>
        <taxon>Agaricomycetidae</taxon>
        <taxon>Agaricales</taxon>
        <taxon>Marasmiineae</taxon>
        <taxon>Mycenaceae</taxon>
        <taxon>Roridomyces</taxon>
    </lineage>
</organism>
<dbReference type="AlphaFoldDB" id="A0AAD7FX07"/>
<feature type="transmembrane region" description="Helical" evidence="3">
    <location>
        <begin position="46"/>
        <end position="70"/>
    </location>
</feature>
<feature type="transmembrane region" description="Helical" evidence="3">
    <location>
        <begin position="417"/>
        <end position="437"/>
    </location>
</feature>
<feature type="transmembrane region" description="Helical" evidence="3">
    <location>
        <begin position="192"/>
        <end position="210"/>
    </location>
</feature>
<feature type="transmembrane region" description="Helical" evidence="3">
    <location>
        <begin position="99"/>
        <end position="121"/>
    </location>
</feature>
<sequence length="451" mass="48366">MSGGAPSLVGVADDEQTTKISQESEKIVPLIDDIYAQEYPDGGARAWLVVFGTACVTFSTFGYVNAWGAFQDFYQETLLRDSSASNMQRMDRLCTGSSFFLNAFLSLNAWQYSMVFFPAVISGHYFDRGYFKIPFFIASVVLIAATFLVAQCTTYWQFLLCQGFLVGICCGILFGSMNAVVGHWFKKKRGIATGLLAAGSSVGGTMVPIVVRNLIPRVGFPWTIRIMGFILVFSLGTANLTVRRRLPPKHVPGGLFHFAAFKNPAYSVYCVSAIMAFLGIYTVLTYIGVSAVHAGLPSGFSFYLVSIANGASLLGRVLSSLAVDRYGPVNTMAPMTVLAALLTYVWPLARSKGSFVAIAVIYGLTSGAYVSSFLLPLFHLGDIADVGRRAGMTMSLTALGALAGPPISGAINTRSGGYGAVGIYAGSVVLVSVALMLTTRQLVLKQLYGKF</sequence>
<evidence type="ECO:0000256" key="2">
    <source>
        <dbReference type="ARBA" id="ARBA00006727"/>
    </source>
</evidence>
<dbReference type="Gene3D" id="1.20.1250.20">
    <property type="entry name" value="MFS general substrate transporter like domains"/>
    <property type="match status" value="2"/>
</dbReference>
<protein>
    <submittedName>
        <fullName evidence="4">Major facilitator superfamily domain-containing protein</fullName>
    </submittedName>
</protein>
<comment type="subcellular location">
    <subcellularLocation>
        <location evidence="1">Membrane</location>
        <topology evidence="1">Multi-pass membrane protein</topology>
    </subcellularLocation>
</comment>
<evidence type="ECO:0000256" key="1">
    <source>
        <dbReference type="ARBA" id="ARBA00004141"/>
    </source>
</evidence>
<accession>A0AAD7FX07</accession>
<feature type="transmembrane region" description="Helical" evidence="3">
    <location>
        <begin position="133"/>
        <end position="158"/>
    </location>
</feature>
<evidence type="ECO:0000313" key="4">
    <source>
        <dbReference type="EMBL" id="KAJ7647717.1"/>
    </source>
</evidence>
<feature type="transmembrane region" description="Helical" evidence="3">
    <location>
        <begin position="355"/>
        <end position="378"/>
    </location>
</feature>
<dbReference type="InterPro" id="IPR050327">
    <property type="entry name" value="Proton-linked_MCT"/>
</dbReference>
<dbReference type="Proteomes" id="UP001221142">
    <property type="component" value="Unassembled WGS sequence"/>
</dbReference>
<dbReference type="EMBL" id="JARKIF010000002">
    <property type="protein sequence ID" value="KAJ7647717.1"/>
    <property type="molecule type" value="Genomic_DNA"/>
</dbReference>
<evidence type="ECO:0000313" key="5">
    <source>
        <dbReference type="Proteomes" id="UP001221142"/>
    </source>
</evidence>
<feature type="transmembrane region" description="Helical" evidence="3">
    <location>
        <begin position="222"/>
        <end position="242"/>
    </location>
</feature>
<feature type="transmembrane region" description="Helical" evidence="3">
    <location>
        <begin position="390"/>
        <end position="411"/>
    </location>
</feature>
<dbReference type="PANTHER" id="PTHR11360:SF234">
    <property type="entry name" value="MFS-TYPE TRANSPORTER DBAD-RELATED"/>
    <property type="match status" value="1"/>
</dbReference>
<dbReference type="GO" id="GO:0022857">
    <property type="term" value="F:transmembrane transporter activity"/>
    <property type="evidence" value="ECO:0007669"/>
    <property type="project" value="InterPro"/>
</dbReference>
<evidence type="ECO:0000256" key="3">
    <source>
        <dbReference type="SAM" id="Phobius"/>
    </source>
</evidence>
<feature type="transmembrane region" description="Helical" evidence="3">
    <location>
        <begin position="300"/>
        <end position="319"/>
    </location>
</feature>
<dbReference type="InterPro" id="IPR011701">
    <property type="entry name" value="MFS"/>
</dbReference>
<dbReference type="GO" id="GO:0016020">
    <property type="term" value="C:membrane"/>
    <property type="evidence" value="ECO:0007669"/>
    <property type="project" value="UniProtKB-SubCell"/>
</dbReference>
<proteinExistence type="inferred from homology"/>
<gene>
    <name evidence="4" type="ORF">FB45DRAFT_1052150</name>
</gene>
<comment type="similarity">
    <text evidence="2">Belongs to the major facilitator superfamily. Monocarboxylate porter (TC 2.A.1.13) family.</text>
</comment>
<dbReference type="PANTHER" id="PTHR11360">
    <property type="entry name" value="MONOCARBOXYLATE TRANSPORTER"/>
    <property type="match status" value="1"/>
</dbReference>
<dbReference type="SUPFAM" id="SSF103473">
    <property type="entry name" value="MFS general substrate transporter"/>
    <property type="match status" value="1"/>
</dbReference>